<keyword evidence="5 6" id="KW-0472">Membrane</keyword>
<accession>A0A845UTK4</accession>
<protein>
    <recommendedName>
        <fullName evidence="6">SURF1-like protein</fullName>
    </recommendedName>
</protein>
<dbReference type="AlphaFoldDB" id="A0A845UTK4"/>
<evidence type="ECO:0000256" key="1">
    <source>
        <dbReference type="ARBA" id="ARBA00004370"/>
    </source>
</evidence>
<comment type="similarity">
    <text evidence="2 6">Belongs to the SURF1 family.</text>
</comment>
<keyword evidence="6" id="KW-1003">Cell membrane</keyword>
<dbReference type="PANTHER" id="PTHR23427:SF2">
    <property type="entry name" value="SURFEIT LOCUS PROTEIN 1"/>
    <property type="match status" value="1"/>
</dbReference>
<evidence type="ECO:0000256" key="3">
    <source>
        <dbReference type="ARBA" id="ARBA00022692"/>
    </source>
</evidence>
<comment type="subcellular location">
    <subcellularLocation>
        <location evidence="6">Cell membrane</location>
        <topology evidence="6">Multi-pass membrane protein</topology>
    </subcellularLocation>
    <subcellularLocation>
        <location evidence="1">Membrane</location>
    </subcellularLocation>
</comment>
<evidence type="ECO:0000313" key="7">
    <source>
        <dbReference type="EMBL" id="NDY94857.1"/>
    </source>
</evidence>
<dbReference type="InterPro" id="IPR045214">
    <property type="entry name" value="Surf1/Surf4"/>
</dbReference>
<dbReference type="GO" id="GO:0005886">
    <property type="term" value="C:plasma membrane"/>
    <property type="evidence" value="ECO:0007669"/>
    <property type="project" value="UniProtKB-SubCell"/>
</dbReference>
<reference evidence="7 8" key="1">
    <citation type="submission" date="2020-02" db="EMBL/GenBank/DDBJ databases">
        <authorList>
            <person name="Zhang X.-Y."/>
        </authorList>
    </citation>
    <scope>NUCLEOTIDE SEQUENCE [LARGE SCALE GENOMIC DNA]</scope>
    <source>
        <strain evidence="7 8">C33</strain>
    </source>
</reference>
<keyword evidence="8" id="KW-1185">Reference proteome</keyword>
<keyword evidence="3 6" id="KW-0812">Transmembrane</keyword>
<dbReference type="InterPro" id="IPR002994">
    <property type="entry name" value="Surf1/Shy1"/>
</dbReference>
<dbReference type="RefSeq" id="WP_164210238.1">
    <property type="nucleotide sequence ID" value="NZ_JAAGSC010000031.1"/>
</dbReference>
<dbReference type="CDD" id="cd06662">
    <property type="entry name" value="SURF1"/>
    <property type="match status" value="1"/>
</dbReference>
<organism evidence="7 8">
    <name type="scientific">Wenzhouxiangella limi</name>
    <dbReference type="NCBI Taxonomy" id="2707351"/>
    <lineage>
        <taxon>Bacteria</taxon>
        <taxon>Pseudomonadati</taxon>
        <taxon>Pseudomonadota</taxon>
        <taxon>Gammaproteobacteria</taxon>
        <taxon>Chromatiales</taxon>
        <taxon>Wenzhouxiangellaceae</taxon>
        <taxon>Wenzhouxiangella</taxon>
    </lineage>
</organism>
<feature type="transmembrane region" description="Helical" evidence="6">
    <location>
        <begin position="203"/>
        <end position="223"/>
    </location>
</feature>
<comment type="caution">
    <text evidence="7">The sequence shown here is derived from an EMBL/GenBank/DDBJ whole genome shotgun (WGS) entry which is preliminary data.</text>
</comment>
<evidence type="ECO:0000256" key="2">
    <source>
        <dbReference type="ARBA" id="ARBA00007165"/>
    </source>
</evidence>
<evidence type="ECO:0000256" key="6">
    <source>
        <dbReference type="RuleBase" id="RU363076"/>
    </source>
</evidence>
<comment type="caution">
    <text evidence="6">Lacks conserved residue(s) required for the propagation of feature annotation.</text>
</comment>
<evidence type="ECO:0000256" key="5">
    <source>
        <dbReference type="ARBA" id="ARBA00023136"/>
    </source>
</evidence>
<dbReference type="PANTHER" id="PTHR23427">
    <property type="entry name" value="SURFEIT LOCUS PROTEIN"/>
    <property type="match status" value="1"/>
</dbReference>
<dbReference type="EMBL" id="JAAGSC010000031">
    <property type="protein sequence ID" value="NDY94857.1"/>
    <property type="molecule type" value="Genomic_DNA"/>
</dbReference>
<dbReference type="Proteomes" id="UP000484885">
    <property type="component" value="Unassembled WGS sequence"/>
</dbReference>
<evidence type="ECO:0000313" key="8">
    <source>
        <dbReference type="Proteomes" id="UP000484885"/>
    </source>
</evidence>
<gene>
    <name evidence="7" type="ORF">G3I74_03835</name>
</gene>
<dbReference type="PROSITE" id="PS50895">
    <property type="entry name" value="SURF1"/>
    <property type="match status" value="1"/>
</dbReference>
<dbReference type="Pfam" id="PF02104">
    <property type="entry name" value="SURF1"/>
    <property type="match status" value="1"/>
</dbReference>
<evidence type="ECO:0000256" key="4">
    <source>
        <dbReference type="ARBA" id="ARBA00022989"/>
    </source>
</evidence>
<sequence>MIRTWLPHAVALLALLLCARLALWQVERAEEKEQRLAQWQNASTLELGSDQAPERFARVSARGRFDPEKHVLLDNQIRNNHPGVHVFTPFHVQGSSTIYMVNRGWQPWERDARQAPRFRTPQDPITITARASDAPRVGLQIGEAAPLDPDNWPNLMTYYDTERIREALGDRVAEDVLLLDPDHPAHLSGDAWPRVNMGPERHIGYAFQWVSIGLAIFLIWLILTIRKFRQR</sequence>
<keyword evidence="4 6" id="KW-1133">Transmembrane helix</keyword>
<name>A0A845UTK4_9GAMM</name>
<proteinExistence type="inferred from homology"/>